<dbReference type="Proteomes" id="UP000007652">
    <property type="component" value="Unassembled WGS sequence"/>
</dbReference>
<evidence type="ECO:0000259" key="6">
    <source>
        <dbReference type="Pfam" id="PF04932"/>
    </source>
</evidence>
<feature type="transmembrane region" description="Helical" evidence="5">
    <location>
        <begin position="108"/>
        <end position="128"/>
    </location>
</feature>
<accession>I7KW16</accession>
<evidence type="ECO:0000256" key="2">
    <source>
        <dbReference type="ARBA" id="ARBA00022692"/>
    </source>
</evidence>
<evidence type="ECO:0000256" key="5">
    <source>
        <dbReference type="SAM" id="Phobius"/>
    </source>
</evidence>
<organism evidence="7 8">
    <name type="scientific">Caloramator australicus RC3</name>
    <dbReference type="NCBI Taxonomy" id="857293"/>
    <lineage>
        <taxon>Bacteria</taxon>
        <taxon>Bacillati</taxon>
        <taxon>Bacillota</taxon>
        <taxon>Clostridia</taxon>
        <taxon>Eubacteriales</taxon>
        <taxon>Clostridiaceae</taxon>
        <taxon>Caloramator</taxon>
    </lineage>
</organism>
<evidence type="ECO:0000313" key="8">
    <source>
        <dbReference type="Proteomes" id="UP000007652"/>
    </source>
</evidence>
<dbReference type="AlphaFoldDB" id="I7KW16"/>
<proteinExistence type="predicted"/>
<keyword evidence="2 5" id="KW-0812">Transmembrane</keyword>
<evidence type="ECO:0000256" key="3">
    <source>
        <dbReference type="ARBA" id="ARBA00022989"/>
    </source>
</evidence>
<keyword evidence="3 5" id="KW-1133">Transmembrane helix</keyword>
<gene>
    <name evidence="7" type="ORF">CAAU_2225</name>
</gene>
<evidence type="ECO:0000256" key="4">
    <source>
        <dbReference type="ARBA" id="ARBA00023136"/>
    </source>
</evidence>
<dbReference type="EMBL" id="CAKP01000113">
    <property type="protein sequence ID" value="CCJ34309.1"/>
    <property type="molecule type" value="Genomic_DNA"/>
</dbReference>
<sequence length="163" mass="18648">MFLLILSVLILTICSVTYFYLDTRFTSYLYNNLYGGDLVRLELAKQTFKLAKDSLFLGLGPGQTIINIGVNPHNIFLEIMAEYGVFFLMGVLLIYIKILMMYNSINEPFISSLILSFSISFLFLTVSSSSLTRIYPVWIVFGLLFSIGNIYSFKKKVNNQKKK</sequence>
<dbReference type="RefSeq" id="WP_008909565.1">
    <property type="nucleotide sequence ID" value="NZ_CAKP01000113.1"/>
</dbReference>
<keyword evidence="8" id="KW-1185">Reference proteome</keyword>
<reference evidence="7 8" key="1">
    <citation type="journal article" date="2011" name="J. Bacteriol.">
        <title>Draft genome sequence of Caloramator australicus strain RC3T, a thermoanaerobe from the Great Artesian Basin of Australia.</title>
        <authorList>
            <person name="Ogg C.D."/>
            <person name="Patel B.K.C."/>
        </authorList>
    </citation>
    <scope>NUCLEOTIDE SEQUENCE [LARGE SCALE GENOMIC DNA]</scope>
    <source>
        <strain evidence="7 8">RC3</strain>
    </source>
</reference>
<evidence type="ECO:0000313" key="7">
    <source>
        <dbReference type="EMBL" id="CCJ34309.1"/>
    </source>
</evidence>
<feature type="transmembrane region" description="Helical" evidence="5">
    <location>
        <begin position="75"/>
        <end position="96"/>
    </location>
</feature>
<feature type="domain" description="O-antigen ligase-related" evidence="6">
    <location>
        <begin position="4"/>
        <end position="89"/>
    </location>
</feature>
<comment type="subcellular location">
    <subcellularLocation>
        <location evidence="1">Membrane</location>
        <topology evidence="1">Multi-pass membrane protein</topology>
    </subcellularLocation>
</comment>
<protein>
    <recommendedName>
        <fullName evidence="6">O-antigen ligase-related domain-containing protein</fullName>
    </recommendedName>
</protein>
<feature type="transmembrane region" description="Helical" evidence="5">
    <location>
        <begin position="134"/>
        <end position="153"/>
    </location>
</feature>
<name>I7KW16_9CLOT</name>
<dbReference type="Pfam" id="PF04932">
    <property type="entry name" value="Wzy_C"/>
    <property type="match status" value="1"/>
</dbReference>
<evidence type="ECO:0000256" key="1">
    <source>
        <dbReference type="ARBA" id="ARBA00004141"/>
    </source>
</evidence>
<dbReference type="GO" id="GO:0016020">
    <property type="term" value="C:membrane"/>
    <property type="evidence" value="ECO:0007669"/>
    <property type="project" value="UniProtKB-SubCell"/>
</dbReference>
<comment type="caution">
    <text evidence="7">The sequence shown here is derived from an EMBL/GenBank/DDBJ whole genome shotgun (WGS) entry which is preliminary data.</text>
</comment>
<keyword evidence="4 5" id="KW-0472">Membrane</keyword>
<dbReference type="InterPro" id="IPR007016">
    <property type="entry name" value="O-antigen_ligase-rel_domated"/>
</dbReference>